<evidence type="ECO:0000256" key="1">
    <source>
        <dbReference type="SAM" id="Phobius"/>
    </source>
</evidence>
<reference evidence="2 3" key="1">
    <citation type="journal article" date="2013" name="Genome Announc.">
        <title>Complete Genome Sequence of Leifsonia xyli subsp. cynodontis Strain DSM46306, a Gram-Positive Bacterial Pathogen of Grasses.</title>
        <authorList>
            <person name="Monteiro-Vitorello C.B."/>
            <person name="Zerillo M.M."/>
            <person name="Van Sluys M.A."/>
            <person name="Camargo L.E."/>
            <person name="Kitajima J.P."/>
        </authorList>
    </citation>
    <scope>NUCLEOTIDE SEQUENCE [LARGE SCALE GENOMIC DNA]</scope>
    <source>
        <strain evidence="2 3">DSM 46306</strain>
    </source>
</reference>
<feature type="transmembrane region" description="Helical" evidence="1">
    <location>
        <begin position="177"/>
        <end position="197"/>
    </location>
</feature>
<organism evidence="2 3">
    <name type="scientific">Leifsonia xyli subsp. cynodontis DSM 46306</name>
    <dbReference type="NCBI Taxonomy" id="1389489"/>
    <lineage>
        <taxon>Bacteria</taxon>
        <taxon>Bacillati</taxon>
        <taxon>Actinomycetota</taxon>
        <taxon>Actinomycetes</taxon>
        <taxon>Micrococcales</taxon>
        <taxon>Microbacteriaceae</taxon>
        <taxon>Leifsonia</taxon>
    </lineage>
</organism>
<keyword evidence="3" id="KW-1185">Reference proteome</keyword>
<dbReference type="RefSeq" id="WP_021755630.1">
    <property type="nucleotide sequence ID" value="NC_022438.1"/>
</dbReference>
<dbReference type="OrthoDB" id="3388334at2"/>
<feature type="transmembrane region" description="Helical" evidence="1">
    <location>
        <begin position="44"/>
        <end position="64"/>
    </location>
</feature>
<proteinExistence type="predicted"/>
<dbReference type="KEGG" id="lxy:O159_21540"/>
<keyword evidence="1" id="KW-0812">Transmembrane</keyword>
<dbReference type="Proteomes" id="UP000016743">
    <property type="component" value="Chromosome"/>
</dbReference>
<keyword evidence="1" id="KW-1133">Transmembrane helix</keyword>
<sequence length="198" mass="20452">MTDLPLPSVLSAAAPITAWTLTLLLAIASLCCIIATLRRPRRPLVYTGAGLLALAFLALTLPPYEAPNGYRALIGIVALALSVVGGGPAAQLVLALGTRPAPLGANGGIVVHDRVSGPESTREVLRGGTIIGLLERFAATGAIMAGFPEALAVLIAIKGVGRFTELETPETRERFLIGTLVSLVWACVCAGLFRFTAG</sequence>
<dbReference type="AlphaFoldDB" id="U3PET0"/>
<protein>
    <submittedName>
        <fullName evidence="2">Uncharacterized protein</fullName>
    </submittedName>
</protein>
<dbReference type="HOGENOM" id="CLU_117983_0_0_11"/>
<dbReference type="PATRIC" id="fig|1389489.3.peg.2062"/>
<evidence type="ECO:0000313" key="3">
    <source>
        <dbReference type="Proteomes" id="UP000016743"/>
    </source>
</evidence>
<feature type="transmembrane region" description="Helical" evidence="1">
    <location>
        <begin position="12"/>
        <end position="37"/>
    </location>
</feature>
<accession>U3PET0</accession>
<dbReference type="EMBL" id="CP006734">
    <property type="protein sequence ID" value="AGW42133.1"/>
    <property type="molecule type" value="Genomic_DNA"/>
</dbReference>
<dbReference type="eggNOG" id="ENOG5032YG5">
    <property type="taxonomic scope" value="Bacteria"/>
</dbReference>
<keyword evidence="1" id="KW-0472">Membrane</keyword>
<gene>
    <name evidence="2" type="ORF">O159_21540</name>
</gene>
<name>U3PET0_LEIXC</name>
<feature type="transmembrane region" description="Helical" evidence="1">
    <location>
        <begin position="70"/>
        <end position="96"/>
    </location>
</feature>
<evidence type="ECO:0000313" key="2">
    <source>
        <dbReference type="EMBL" id="AGW42133.1"/>
    </source>
</evidence>
<dbReference type="STRING" id="1389489.O159_21540"/>